<sequence length="96" mass="11597">MLLVIIRVSVNLFFVLAFCSWALDIWVSAFSSWALDSYRLYRLRYLLGLWIGFHFKLILNRSGFHFGFWFPLRFLLNKWFSFGLYLMSRLILKLFG</sequence>
<proteinExistence type="predicted"/>
<keyword evidence="1" id="KW-1133">Transmembrane helix</keyword>
<dbReference type="EMBL" id="CAGKOT010000074">
    <property type="protein sequence ID" value="CAB5391914.1"/>
    <property type="molecule type" value="Genomic_DNA"/>
</dbReference>
<comment type="caution">
    <text evidence="2">The sequence shown here is derived from an EMBL/GenBank/DDBJ whole genome shotgun (WGS) entry which is preliminary data.</text>
</comment>
<dbReference type="Proteomes" id="UP000684084">
    <property type="component" value="Unassembled WGS sequence"/>
</dbReference>
<keyword evidence="1" id="KW-0472">Membrane</keyword>
<organism evidence="2 3">
    <name type="scientific">Rhizophagus irregularis</name>
    <dbReference type="NCBI Taxonomy" id="588596"/>
    <lineage>
        <taxon>Eukaryota</taxon>
        <taxon>Fungi</taxon>
        <taxon>Fungi incertae sedis</taxon>
        <taxon>Mucoromycota</taxon>
        <taxon>Glomeromycotina</taxon>
        <taxon>Glomeromycetes</taxon>
        <taxon>Glomerales</taxon>
        <taxon>Glomeraceae</taxon>
        <taxon>Rhizophagus</taxon>
    </lineage>
</organism>
<evidence type="ECO:0000313" key="3">
    <source>
        <dbReference type="Proteomes" id="UP000684084"/>
    </source>
</evidence>
<protein>
    <submittedName>
        <fullName evidence="2">Uncharacterized protein</fullName>
    </submittedName>
</protein>
<evidence type="ECO:0000256" key="1">
    <source>
        <dbReference type="SAM" id="Phobius"/>
    </source>
</evidence>
<evidence type="ECO:0000313" key="2">
    <source>
        <dbReference type="EMBL" id="CAB5391914.1"/>
    </source>
</evidence>
<name>A0A915ZXB6_9GLOM</name>
<feature type="transmembrane region" description="Helical" evidence="1">
    <location>
        <begin position="12"/>
        <end position="35"/>
    </location>
</feature>
<accession>A0A915ZXB6</accession>
<reference evidence="2" key="1">
    <citation type="submission" date="2020-05" db="EMBL/GenBank/DDBJ databases">
        <authorList>
            <person name="Rincon C."/>
            <person name="Sanders R I."/>
            <person name="Robbins C."/>
            <person name="Chaturvedi A."/>
        </authorList>
    </citation>
    <scope>NUCLEOTIDE SEQUENCE</scope>
    <source>
        <strain evidence="2">CHB12</strain>
    </source>
</reference>
<gene>
    <name evidence="2" type="ORF">CHRIB12_LOCUS22155</name>
</gene>
<dbReference type="AlphaFoldDB" id="A0A915ZXB6"/>
<keyword evidence="1" id="KW-0812">Transmembrane</keyword>
<dbReference type="OrthoDB" id="2364642at2759"/>